<dbReference type="InterPro" id="IPR007410">
    <property type="entry name" value="LpqE-like"/>
</dbReference>
<comment type="caution">
    <text evidence="1">The sequence shown here is derived from an EMBL/GenBank/DDBJ whole genome shotgun (WGS) entry which is preliminary data.</text>
</comment>
<dbReference type="InterPro" id="IPR036182">
    <property type="entry name" value="PCuAC_sf"/>
</dbReference>
<dbReference type="EMBL" id="SGUG01000013">
    <property type="protein sequence ID" value="MDG0862895.1"/>
    <property type="molecule type" value="Genomic_DNA"/>
</dbReference>
<dbReference type="Proteomes" id="UP001152766">
    <property type="component" value="Unassembled WGS sequence"/>
</dbReference>
<dbReference type="RefSeq" id="WP_268152394.1">
    <property type="nucleotide sequence ID" value="NZ_JAPPUW010000015.1"/>
</dbReference>
<organism evidence="1 2">
    <name type="scientific">Pelomonas aquatica</name>
    <dbReference type="NCBI Taxonomy" id="431058"/>
    <lineage>
        <taxon>Bacteria</taxon>
        <taxon>Pseudomonadati</taxon>
        <taxon>Pseudomonadota</taxon>
        <taxon>Betaproteobacteria</taxon>
        <taxon>Burkholderiales</taxon>
        <taxon>Sphaerotilaceae</taxon>
        <taxon>Roseateles</taxon>
    </lineage>
</organism>
<keyword evidence="2" id="KW-1185">Reference proteome</keyword>
<dbReference type="InterPro" id="IPR006311">
    <property type="entry name" value="TAT_signal"/>
</dbReference>
<accession>A0A9X4LG45</accession>
<evidence type="ECO:0000313" key="1">
    <source>
        <dbReference type="EMBL" id="MDG0862895.1"/>
    </source>
</evidence>
<dbReference type="AlphaFoldDB" id="A0A9X4LG45"/>
<dbReference type="SUPFAM" id="SSF110087">
    <property type="entry name" value="DR1885-like metal-binding protein"/>
    <property type="match status" value="1"/>
</dbReference>
<sequence length="159" mass="17354">MVSAKPPPVTLPNRRRALRSGLAGGLALLGAQARACEFFTGTLRVFHPWARATLEDETTAMVFMKFDEVREDDRLVGVRTMLSTGAEIAGQGVKSPGGVVDLPIPRGRTTELSENGVYLRLLDLQWQLQVLRAYPLDLVFEKGGTVKATLSIDFPRSAS</sequence>
<name>A0A9X4LG45_9BURK</name>
<reference evidence="1" key="1">
    <citation type="submission" date="2019-02" db="EMBL/GenBank/DDBJ databases">
        <title>Draft genome of the type strain Pelomonas aquatica CCUG 52575T.</title>
        <authorList>
            <person name="Gomila M."/>
            <person name="Lalucat J."/>
        </authorList>
    </citation>
    <scope>NUCLEOTIDE SEQUENCE</scope>
    <source>
        <strain evidence="1">CCUG 52575</strain>
    </source>
</reference>
<evidence type="ECO:0000313" key="2">
    <source>
        <dbReference type="Proteomes" id="UP001152766"/>
    </source>
</evidence>
<gene>
    <name evidence="1" type="ORF">EXJ73_10475</name>
</gene>
<dbReference type="PROSITE" id="PS51318">
    <property type="entry name" value="TAT"/>
    <property type="match status" value="1"/>
</dbReference>
<dbReference type="Pfam" id="PF04314">
    <property type="entry name" value="PCuAC"/>
    <property type="match status" value="1"/>
</dbReference>
<dbReference type="Gene3D" id="2.60.40.1890">
    <property type="entry name" value="PCu(A)C copper chaperone"/>
    <property type="match status" value="1"/>
</dbReference>
<proteinExistence type="predicted"/>
<protein>
    <submittedName>
        <fullName evidence="1">Copper chaperone PCu(A)C</fullName>
    </submittedName>
</protein>